<sequence>MLMKISENCYKLENTANPISPNVFCADPTGVEYNGRLYIYGTNDHQEYEAVGDDGKNGYAHIKSIVMLSTDDMVNWEYHGFIDVAKIAPWIVNSWAPSVTSRVEADGKTHFYLYFSNSGCGVGVLTAEHPLGPWSDPLGKP</sequence>
<comment type="similarity">
    <text evidence="1">Belongs to the glycosyl hydrolase 43 family.</text>
</comment>
<dbReference type="InterPro" id="IPR006710">
    <property type="entry name" value="Glyco_hydro_43"/>
</dbReference>
<evidence type="ECO:0000256" key="1">
    <source>
        <dbReference type="ARBA" id="ARBA00009865"/>
    </source>
</evidence>
<dbReference type="InterPro" id="IPR023296">
    <property type="entry name" value="Glyco_hydro_beta-prop_sf"/>
</dbReference>
<comment type="caution">
    <text evidence="5">The sequence shown here is derived from an EMBL/GenBank/DDBJ whole genome shotgun (WGS) entry which is preliminary data.</text>
</comment>
<dbReference type="Gene3D" id="2.115.10.20">
    <property type="entry name" value="Glycosyl hydrolase domain, family 43"/>
    <property type="match status" value="1"/>
</dbReference>
<keyword evidence="2 5" id="KW-0378">Hydrolase</keyword>
<keyword evidence="3" id="KW-0119">Carbohydrate metabolism</keyword>
<evidence type="ECO:0000256" key="4">
    <source>
        <dbReference type="ARBA" id="ARBA00023295"/>
    </source>
</evidence>
<reference evidence="5" key="1">
    <citation type="journal article" date="2013" name="Environ. Microbiol.">
        <title>Microbiota from the distal guts of lean and obese adolescents exhibit partial functional redundancy besides clear differences in community structure.</title>
        <authorList>
            <person name="Ferrer M."/>
            <person name="Ruiz A."/>
            <person name="Lanza F."/>
            <person name="Haange S.B."/>
            <person name="Oberbach A."/>
            <person name="Till H."/>
            <person name="Bargiela R."/>
            <person name="Campoy C."/>
            <person name="Segura M.T."/>
            <person name="Richter M."/>
            <person name="von Bergen M."/>
            <person name="Seifert J."/>
            <person name="Suarez A."/>
        </authorList>
    </citation>
    <scope>NUCLEOTIDE SEQUENCE</scope>
</reference>
<name>K1T4S2_9ZZZZ</name>
<dbReference type="AlphaFoldDB" id="K1T4S2"/>
<dbReference type="GO" id="GO:0004553">
    <property type="term" value="F:hydrolase activity, hydrolyzing O-glycosyl compounds"/>
    <property type="evidence" value="ECO:0007669"/>
    <property type="project" value="InterPro"/>
</dbReference>
<dbReference type="PANTHER" id="PTHR43772">
    <property type="entry name" value="ENDO-1,4-BETA-XYLANASE"/>
    <property type="match status" value="1"/>
</dbReference>
<dbReference type="PANTHER" id="PTHR43772:SF2">
    <property type="entry name" value="PUTATIVE (AFU_ORTHOLOGUE AFUA_2G04480)-RELATED"/>
    <property type="match status" value="1"/>
</dbReference>
<proteinExistence type="inferred from homology"/>
<dbReference type="InterPro" id="IPR052176">
    <property type="entry name" value="Glycosyl_Hydrlase_43_Enz"/>
</dbReference>
<dbReference type="GO" id="GO:0005975">
    <property type="term" value="P:carbohydrate metabolic process"/>
    <property type="evidence" value="ECO:0007669"/>
    <property type="project" value="InterPro"/>
</dbReference>
<feature type="non-terminal residue" evidence="5">
    <location>
        <position position="141"/>
    </location>
</feature>
<dbReference type="SUPFAM" id="SSF75005">
    <property type="entry name" value="Arabinanase/levansucrase/invertase"/>
    <property type="match status" value="1"/>
</dbReference>
<dbReference type="Pfam" id="PF04616">
    <property type="entry name" value="Glyco_hydro_43"/>
    <property type="match status" value="1"/>
</dbReference>
<organism evidence="5">
    <name type="scientific">human gut metagenome</name>
    <dbReference type="NCBI Taxonomy" id="408170"/>
    <lineage>
        <taxon>unclassified sequences</taxon>
        <taxon>metagenomes</taxon>
        <taxon>organismal metagenomes</taxon>
    </lineage>
</organism>
<accession>K1T4S2</accession>
<evidence type="ECO:0000256" key="2">
    <source>
        <dbReference type="ARBA" id="ARBA00022801"/>
    </source>
</evidence>
<dbReference type="EMBL" id="AJWY01010835">
    <property type="protein sequence ID" value="EKC54421.1"/>
    <property type="molecule type" value="Genomic_DNA"/>
</dbReference>
<evidence type="ECO:0000256" key="3">
    <source>
        <dbReference type="ARBA" id="ARBA00023277"/>
    </source>
</evidence>
<gene>
    <name evidence="5" type="ORF">LEA_15864</name>
</gene>
<dbReference type="EC" id="3.2.1.-" evidence="5"/>
<keyword evidence="4 5" id="KW-0326">Glycosidase</keyword>
<protein>
    <submittedName>
        <fullName evidence="5">Glycoside hydrolase, family 43</fullName>
        <ecNumber evidence="5">3.2.1.-</ecNumber>
    </submittedName>
</protein>
<evidence type="ECO:0000313" key="5">
    <source>
        <dbReference type="EMBL" id="EKC54421.1"/>
    </source>
</evidence>